<comment type="subcellular location">
    <subcellularLocation>
        <location evidence="1">Cell membrane</location>
        <topology evidence="1">Multi-pass membrane protein</topology>
    </subcellularLocation>
</comment>
<feature type="transmembrane region" description="Helical" evidence="9">
    <location>
        <begin position="322"/>
        <end position="347"/>
    </location>
</feature>
<evidence type="ECO:0000313" key="11">
    <source>
        <dbReference type="EnsemblMetazoa" id="XP_014241428.1"/>
    </source>
</evidence>
<evidence type="ECO:0000256" key="2">
    <source>
        <dbReference type="ARBA" id="ARBA00005585"/>
    </source>
</evidence>
<feature type="transmembrane region" description="Helical" evidence="9">
    <location>
        <begin position="854"/>
        <end position="876"/>
    </location>
</feature>
<keyword evidence="7" id="KW-0325">Glycoprotein</keyword>
<dbReference type="Proteomes" id="UP000494040">
    <property type="component" value="Unassembled WGS sequence"/>
</dbReference>
<feature type="transmembrane region" description="Helical" evidence="9">
    <location>
        <begin position="426"/>
        <end position="450"/>
    </location>
</feature>
<organism evidence="11 12">
    <name type="scientific">Cimex lectularius</name>
    <name type="common">Bed bug</name>
    <name type="synonym">Acanthia lectularia</name>
    <dbReference type="NCBI Taxonomy" id="79782"/>
    <lineage>
        <taxon>Eukaryota</taxon>
        <taxon>Metazoa</taxon>
        <taxon>Ecdysozoa</taxon>
        <taxon>Arthropoda</taxon>
        <taxon>Hexapoda</taxon>
        <taxon>Insecta</taxon>
        <taxon>Pterygota</taxon>
        <taxon>Neoptera</taxon>
        <taxon>Paraneoptera</taxon>
        <taxon>Hemiptera</taxon>
        <taxon>Heteroptera</taxon>
        <taxon>Panheteroptera</taxon>
        <taxon>Cimicomorpha</taxon>
        <taxon>Cimicidae</taxon>
        <taxon>Cimex</taxon>
    </lineage>
</organism>
<feature type="transmembrane region" description="Helical" evidence="9">
    <location>
        <begin position="395"/>
        <end position="414"/>
    </location>
</feature>
<dbReference type="GO" id="GO:0005886">
    <property type="term" value="C:plasma membrane"/>
    <property type="evidence" value="ECO:0007669"/>
    <property type="project" value="UniProtKB-SubCell"/>
</dbReference>
<keyword evidence="4 9" id="KW-0812">Transmembrane</keyword>
<feature type="compositionally biased region" description="Low complexity" evidence="8">
    <location>
        <begin position="933"/>
        <end position="944"/>
    </location>
</feature>
<keyword evidence="12" id="KW-1185">Reference proteome</keyword>
<dbReference type="InterPro" id="IPR000731">
    <property type="entry name" value="SSD"/>
</dbReference>
<feature type="region of interest" description="Disordered" evidence="8">
    <location>
        <begin position="931"/>
        <end position="964"/>
    </location>
</feature>
<dbReference type="OMA" id="MWHITFF"/>
<feature type="transmembrane region" description="Helical" evidence="9">
    <location>
        <begin position="824"/>
        <end position="848"/>
    </location>
</feature>
<name>A0A8I6TBP5_CIMLE</name>
<evidence type="ECO:0000256" key="9">
    <source>
        <dbReference type="SAM" id="Phobius"/>
    </source>
</evidence>
<dbReference type="Pfam" id="PF02460">
    <property type="entry name" value="Patched"/>
    <property type="match status" value="1"/>
</dbReference>
<evidence type="ECO:0000256" key="6">
    <source>
        <dbReference type="ARBA" id="ARBA00023136"/>
    </source>
</evidence>
<feature type="transmembrane region" description="Helical" evidence="9">
    <location>
        <begin position="781"/>
        <end position="803"/>
    </location>
</feature>
<dbReference type="FunFam" id="1.20.1640.10:FF:000013">
    <property type="entry name" value="PaTched Related family"/>
    <property type="match status" value="1"/>
</dbReference>
<keyword evidence="5 9" id="KW-1133">Transmembrane helix</keyword>
<evidence type="ECO:0000256" key="1">
    <source>
        <dbReference type="ARBA" id="ARBA00004651"/>
    </source>
</evidence>
<evidence type="ECO:0000256" key="7">
    <source>
        <dbReference type="ARBA" id="ARBA00023180"/>
    </source>
</evidence>
<keyword evidence="3" id="KW-1003">Cell membrane</keyword>
<evidence type="ECO:0000256" key="8">
    <source>
        <dbReference type="SAM" id="MobiDB-lite"/>
    </source>
</evidence>
<feature type="transmembrane region" description="Helical" evidence="9">
    <location>
        <begin position="522"/>
        <end position="542"/>
    </location>
</feature>
<feature type="transmembrane region" description="Helical" evidence="9">
    <location>
        <begin position="41"/>
        <end position="64"/>
    </location>
</feature>
<feature type="domain" description="SSD" evidence="10">
    <location>
        <begin position="292"/>
        <end position="449"/>
    </location>
</feature>
<evidence type="ECO:0000256" key="3">
    <source>
        <dbReference type="ARBA" id="ARBA00022475"/>
    </source>
</evidence>
<feature type="transmembrane region" description="Helical" evidence="9">
    <location>
        <begin position="731"/>
        <end position="761"/>
    </location>
</feature>
<feature type="transmembrane region" description="Helical" evidence="9">
    <location>
        <begin position="292"/>
        <end position="316"/>
    </location>
</feature>
<feature type="compositionally biased region" description="Basic and acidic residues" evidence="8">
    <location>
        <begin position="955"/>
        <end position="964"/>
    </location>
</feature>
<sequence length="999" mass="114170">MDKEKPLNLKSPPAVRTADVQEESRMVCRVDELLARWFYKLGVRVAMTPGYFIIVPILLSLLCITGYQRIHYQMDPEYLFSPENGDGKHERAVVEEFFKMNYSSRFNPTRITRAGRFGRVIILPKVGDDLLSVEVWRELRLLDSIVRNSSIVFGEEKERFFYHDICARWLDNCFENDILNLDKIMDEVVAGTLNLTFPIMINPETWDAHIFPVYFGGPVVRDGFIVKVPSMQLAYFVNADSKYQDERGAMWEEAFLEAVGAAEDSGVFKYISTARFASRTLDIELERNTQSVVPYFGSTFVIMAIFSTITCMMTDWVRSKPLLGVLGNVSAAMGTVAGFGLAIYCGIDFIGINLVSPLLMCSIGIDDTFVMLASWRRTPVTDSVAERLGKTMSEAAVSITITSVTDIISLWIGILSPFPSIRIFCLYSSFAVFFIFTWHITFFAACMAISGYSEQENRHSICCVKVLPVSQSGDKSWLYRVFCAGGINPKDPNNRLDSPGNMLMNYFRDSLAPCLSWWPVKMFVLITFILYLIGACYGLTTLQEGLQRRKLSKADSYSIIFYDREDFYFREFPYRMQVVVNGDLYFSDVKTQEKIENLTQAFEASPYISNALYTESWLRSFIGYINRNKEYLNTSIDTEPEFIEALNDLWLFKPNPFSLDVKFNENKTRIVAMRFMVQAVNISDGNMEKDMVRDLRRIARESDLNVTVFHPYFVFFDQFELVKPTSIQSMIVGAVIMMIISFIFIPNFICSLWVAFCIVSIETGVAGYMALWDVNLDSISMINLIMCIGFSVDFTAHICYAYMSSKAETSNEKIKESLYALGLPIFQGAMSTILGVIALVLADSYIFFVFFKMIFLVILFGALHGMFLLPVLLSLFGPGSCKRKKVDLVIAEKFPHPYCIPHPQFSKHMVTYESDALPGKYITDDRDLGLGTSGEDSSESSSSKSQRRQVEDEDERQRQRYLDGWRRPSHIRSHSYHNGGYLSDEDVRPWRRSYDHRFT</sequence>
<dbReference type="InterPro" id="IPR003392">
    <property type="entry name" value="PTHD_SSD"/>
</dbReference>
<dbReference type="KEGG" id="clec:106662129"/>
<dbReference type="PROSITE" id="PS50156">
    <property type="entry name" value="SSD"/>
    <property type="match status" value="1"/>
</dbReference>
<dbReference type="GeneID" id="106662129"/>
<evidence type="ECO:0000256" key="4">
    <source>
        <dbReference type="ARBA" id="ARBA00022692"/>
    </source>
</evidence>
<evidence type="ECO:0000313" key="12">
    <source>
        <dbReference type="Proteomes" id="UP000494040"/>
    </source>
</evidence>
<dbReference type="Gene3D" id="1.20.1640.10">
    <property type="entry name" value="Multidrug efflux transporter AcrB transmembrane domain"/>
    <property type="match status" value="2"/>
</dbReference>
<dbReference type="RefSeq" id="XP_014241428.1">
    <property type="nucleotide sequence ID" value="XM_014385942.2"/>
</dbReference>
<comment type="similarity">
    <text evidence="2">Belongs to the patched family.</text>
</comment>
<dbReference type="InterPro" id="IPR051697">
    <property type="entry name" value="Patched_domain-protein"/>
</dbReference>
<keyword evidence="6 9" id="KW-0472">Membrane</keyword>
<dbReference type="PANTHER" id="PTHR10796:SF92">
    <property type="entry name" value="PATCHED-RELATED, ISOFORM A"/>
    <property type="match status" value="1"/>
</dbReference>
<evidence type="ECO:0000259" key="10">
    <source>
        <dbReference type="PROSITE" id="PS50156"/>
    </source>
</evidence>
<proteinExistence type="inferred from homology"/>
<reference evidence="11" key="1">
    <citation type="submission" date="2022-01" db="UniProtKB">
        <authorList>
            <consortium name="EnsemblMetazoa"/>
        </authorList>
    </citation>
    <scope>IDENTIFICATION</scope>
</reference>
<dbReference type="GO" id="GO:0030659">
    <property type="term" value="C:cytoplasmic vesicle membrane"/>
    <property type="evidence" value="ECO:0007669"/>
    <property type="project" value="TreeGrafter"/>
</dbReference>
<protein>
    <recommendedName>
        <fullName evidence="10">SSD domain-containing protein</fullName>
    </recommendedName>
</protein>
<dbReference type="OrthoDB" id="6510177at2759"/>
<dbReference type="AlphaFoldDB" id="A0A8I6TBP5"/>
<accession>A0A8I6TBP5</accession>
<evidence type="ECO:0000256" key="5">
    <source>
        <dbReference type="ARBA" id="ARBA00022989"/>
    </source>
</evidence>
<dbReference type="EnsemblMetazoa" id="XM_014385942.2">
    <property type="protein sequence ID" value="XP_014241428.1"/>
    <property type="gene ID" value="LOC106662129"/>
</dbReference>
<dbReference type="PANTHER" id="PTHR10796">
    <property type="entry name" value="PATCHED-RELATED"/>
    <property type="match status" value="1"/>
</dbReference>
<dbReference type="CTD" id="19284"/>
<dbReference type="SUPFAM" id="SSF82866">
    <property type="entry name" value="Multidrug efflux transporter AcrB transmembrane domain"/>
    <property type="match status" value="2"/>
</dbReference>